<dbReference type="OrthoDB" id="9812221at2"/>
<feature type="transmembrane region" description="Helical" evidence="8">
    <location>
        <begin position="146"/>
        <end position="164"/>
    </location>
</feature>
<comment type="similarity">
    <text evidence="2">Belongs to the major facilitator superfamily. EmrB family.</text>
</comment>
<evidence type="ECO:0000256" key="5">
    <source>
        <dbReference type="ARBA" id="ARBA00022692"/>
    </source>
</evidence>
<dbReference type="InterPro" id="IPR036259">
    <property type="entry name" value="MFS_trans_sf"/>
</dbReference>
<dbReference type="PANTHER" id="PTHR42718:SF9">
    <property type="entry name" value="MAJOR FACILITATOR SUPERFAMILY MULTIDRUG TRANSPORTER MFSC"/>
    <property type="match status" value="1"/>
</dbReference>
<feature type="transmembrane region" description="Helical" evidence="8">
    <location>
        <begin position="170"/>
        <end position="192"/>
    </location>
</feature>
<dbReference type="Gene3D" id="1.20.1720.10">
    <property type="entry name" value="Multidrug resistance protein D"/>
    <property type="match status" value="2"/>
</dbReference>
<evidence type="ECO:0000313" key="10">
    <source>
        <dbReference type="EMBL" id="PCE41637.1"/>
    </source>
</evidence>
<proteinExistence type="inferred from homology"/>
<dbReference type="CDD" id="cd17503">
    <property type="entry name" value="MFS_LmrB_MDR_like"/>
    <property type="match status" value="1"/>
</dbReference>
<dbReference type="SUPFAM" id="SSF103473">
    <property type="entry name" value="MFS general substrate transporter"/>
    <property type="match status" value="1"/>
</dbReference>
<evidence type="ECO:0000256" key="6">
    <source>
        <dbReference type="ARBA" id="ARBA00022989"/>
    </source>
</evidence>
<evidence type="ECO:0000256" key="4">
    <source>
        <dbReference type="ARBA" id="ARBA00022475"/>
    </source>
</evidence>
<keyword evidence="6 8" id="KW-1133">Transmembrane helix</keyword>
<dbReference type="EMBL" id="NWUF01000013">
    <property type="protein sequence ID" value="PCE41637.1"/>
    <property type="molecule type" value="Genomic_DNA"/>
</dbReference>
<dbReference type="AlphaFoldDB" id="A0A2A4FTY3"/>
<dbReference type="GO" id="GO:0005886">
    <property type="term" value="C:plasma membrane"/>
    <property type="evidence" value="ECO:0007669"/>
    <property type="project" value="UniProtKB-SubCell"/>
</dbReference>
<evidence type="ECO:0000313" key="11">
    <source>
        <dbReference type="Proteomes" id="UP000218934"/>
    </source>
</evidence>
<dbReference type="RefSeq" id="WP_066964364.1">
    <property type="nucleotide sequence ID" value="NZ_CP023449.1"/>
</dbReference>
<evidence type="ECO:0000256" key="3">
    <source>
        <dbReference type="ARBA" id="ARBA00022448"/>
    </source>
</evidence>
<dbReference type="GO" id="GO:0022857">
    <property type="term" value="F:transmembrane transporter activity"/>
    <property type="evidence" value="ECO:0007669"/>
    <property type="project" value="InterPro"/>
</dbReference>
<feature type="transmembrane region" description="Helical" evidence="8">
    <location>
        <begin position="88"/>
        <end position="108"/>
    </location>
</feature>
<dbReference type="PROSITE" id="PS50850">
    <property type="entry name" value="MFS"/>
    <property type="match status" value="1"/>
</dbReference>
<reference evidence="10 11" key="1">
    <citation type="submission" date="2017-09" db="EMBL/GenBank/DDBJ databases">
        <title>The Catabolism of 3,6-Dichlorosalicylic acid is Initiated by the Cytochrome P450 Monooxygenase DsmABC in Rhizorhabdus dicambivorans Ndbn-20.</title>
        <authorList>
            <person name="Na L."/>
        </authorList>
    </citation>
    <scope>NUCLEOTIDE SEQUENCE [LARGE SCALE GENOMIC DNA]</scope>
    <source>
        <strain evidence="10 11">Ndbn-20m</strain>
    </source>
</reference>
<comment type="subcellular location">
    <subcellularLocation>
        <location evidence="1">Cell membrane</location>
        <topology evidence="1">Multi-pass membrane protein</topology>
    </subcellularLocation>
</comment>
<feature type="transmembrane region" description="Helical" evidence="8">
    <location>
        <begin position="405"/>
        <end position="424"/>
    </location>
</feature>
<sequence length="507" mass="54741">MAEDAIWNHVTGRQRLLATIALASANFMVVLDMTVANVSVPHISGNLGISPSQGTWVITSYAVAEAICVPLTGWLAQRFGTLRTYLTCVLGFGLFSVLCGLSVTLGMLVACRVGQGLCGGPLIPLTQTLLMRIYPPEKRGQAMGTWAMTTIMAPVFGPILGGYISDNWSWHWIFFINVPAVLFCVMATYSRLRPIETPIVKLPIDRVGIALMILWIGALQIMLDIGREHDWFADPIVLLLGIVALVGLIVFVIWELTEEHPVVDLRIFRYHGYTIAVLTLALGFSLYMAGIVVIPQWMQLSLGYSATQAGIATAVTGVSGLLVARSVAKLATRVDPRMLLSLAFLWIGCVTLLRINWTTDIDFFHLALPQALLGLGMPFFFIMSTTIAMGSVPPQQATSAAGLQNFLRIIGMAAGTSIVMTYWGDQARVSGSELAGKLNTGAADTALAQAGFSADQTRALIAQLVDKEALTLATDKVFLVAGLLFCVTSIFIWLAPRPRSVTVQGGH</sequence>
<keyword evidence="3" id="KW-0813">Transport</keyword>
<evidence type="ECO:0000256" key="2">
    <source>
        <dbReference type="ARBA" id="ARBA00008537"/>
    </source>
</evidence>
<protein>
    <submittedName>
        <fullName evidence="10">MFS transporter</fullName>
    </submittedName>
</protein>
<keyword evidence="4" id="KW-1003">Cell membrane</keyword>
<evidence type="ECO:0000256" key="8">
    <source>
        <dbReference type="SAM" id="Phobius"/>
    </source>
</evidence>
<dbReference type="NCBIfam" id="TIGR00711">
    <property type="entry name" value="efflux_EmrB"/>
    <property type="match status" value="1"/>
</dbReference>
<feature type="transmembrane region" description="Helical" evidence="8">
    <location>
        <begin position="339"/>
        <end position="357"/>
    </location>
</feature>
<evidence type="ECO:0000256" key="1">
    <source>
        <dbReference type="ARBA" id="ARBA00004651"/>
    </source>
</evidence>
<feature type="transmembrane region" description="Helical" evidence="8">
    <location>
        <begin position="16"/>
        <end position="36"/>
    </location>
</feature>
<keyword evidence="7 8" id="KW-0472">Membrane</keyword>
<feature type="transmembrane region" description="Helical" evidence="8">
    <location>
        <begin position="275"/>
        <end position="297"/>
    </location>
</feature>
<dbReference type="Pfam" id="PF07690">
    <property type="entry name" value="MFS_1"/>
    <property type="match status" value="1"/>
</dbReference>
<feature type="transmembrane region" description="Helical" evidence="8">
    <location>
        <begin position="309"/>
        <end position="327"/>
    </location>
</feature>
<organism evidence="10 11">
    <name type="scientific">Rhizorhabdus dicambivorans</name>
    <dbReference type="NCBI Taxonomy" id="1850238"/>
    <lineage>
        <taxon>Bacteria</taxon>
        <taxon>Pseudomonadati</taxon>
        <taxon>Pseudomonadota</taxon>
        <taxon>Alphaproteobacteria</taxon>
        <taxon>Sphingomonadales</taxon>
        <taxon>Sphingomonadaceae</taxon>
        <taxon>Rhizorhabdus</taxon>
    </lineage>
</organism>
<feature type="domain" description="Major facilitator superfamily (MFS) profile" evidence="9">
    <location>
        <begin position="18"/>
        <end position="500"/>
    </location>
</feature>
<accession>A0A2A4FTY3</accession>
<dbReference type="InterPro" id="IPR011701">
    <property type="entry name" value="MFS"/>
</dbReference>
<dbReference type="Proteomes" id="UP000218934">
    <property type="component" value="Unassembled WGS sequence"/>
</dbReference>
<gene>
    <name evidence="10" type="primary">emrB</name>
    <name evidence="10" type="ORF">COO09_14050</name>
</gene>
<evidence type="ECO:0000259" key="9">
    <source>
        <dbReference type="PROSITE" id="PS50850"/>
    </source>
</evidence>
<feature type="transmembrane region" description="Helical" evidence="8">
    <location>
        <begin position="477"/>
        <end position="495"/>
    </location>
</feature>
<feature type="transmembrane region" description="Helical" evidence="8">
    <location>
        <begin position="56"/>
        <end position="76"/>
    </location>
</feature>
<keyword evidence="5 8" id="KW-0812">Transmembrane</keyword>
<feature type="transmembrane region" description="Helical" evidence="8">
    <location>
        <begin position="363"/>
        <end position="384"/>
    </location>
</feature>
<evidence type="ECO:0000256" key="7">
    <source>
        <dbReference type="ARBA" id="ARBA00023136"/>
    </source>
</evidence>
<feature type="transmembrane region" description="Helical" evidence="8">
    <location>
        <begin position="204"/>
        <end position="223"/>
    </location>
</feature>
<dbReference type="PANTHER" id="PTHR42718">
    <property type="entry name" value="MAJOR FACILITATOR SUPERFAMILY MULTIDRUG TRANSPORTER MFSC"/>
    <property type="match status" value="1"/>
</dbReference>
<comment type="caution">
    <text evidence="10">The sequence shown here is derived from an EMBL/GenBank/DDBJ whole genome shotgun (WGS) entry which is preliminary data.</text>
</comment>
<feature type="transmembrane region" description="Helical" evidence="8">
    <location>
        <begin position="235"/>
        <end position="254"/>
    </location>
</feature>
<name>A0A2A4FTY3_9SPHN</name>
<dbReference type="InterPro" id="IPR020846">
    <property type="entry name" value="MFS_dom"/>
</dbReference>
<dbReference type="InterPro" id="IPR004638">
    <property type="entry name" value="EmrB-like"/>
</dbReference>
<dbReference type="KEGG" id="rdi:CMV14_09125"/>
<keyword evidence="11" id="KW-1185">Reference proteome</keyword>